<evidence type="ECO:0000313" key="1">
    <source>
        <dbReference type="EMBL" id="PSR90892.1"/>
    </source>
</evidence>
<proteinExistence type="predicted"/>
<evidence type="ECO:0000313" key="2">
    <source>
        <dbReference type="Proteomes" id="UP000241462"/>
    </source>
</evidence>
<dbReference type="EMBL" id="KZ678414">
    <property type="protein sequence ID" value="PSR90892.1"/>
    <property type="molecule type" value="Genomic_DNA"/>
</dbReference>
<organism evidence="1 2">
    <name type="scientific">Coniella lustricola</name>
    <dbReference type="NCBI Taxonomy" id="2025994"/>
    <lineage>
        <taxon>Eukaryota</taxon>
        <taxon>Fungi</taxon>
        <taxon>Dikarya</taxon>
        <taxon>Ascomycota</taxon>
        <taxon>Pezizomycotina</taxon>
        <taxon>Sordariomycetes</taxon>
        <taxon>Sordariomycetidae</taxon>
        <taxon>Diaporthales</taxon>
        <taxon>Schizoparmaceae</taxon>
        <taxon>Coniella</taxon>
    </lineage>
</organism>
<name>A0A2T3ACG9_9PEZI</name>
<keyword evidence="2" id="KW-1185">Reference proteome</keyword>
<protein>
    <submittedName>
        <fullName evidence="1">Uncharacterized protein</fullName>
    </submittedName>
</protein>
<dbReference type="Proteomes" id="UP000241462">
    <property type="component" value="Unassembled WGS sequence"/>
</dbReference>
<dbReference type="InParanoid" id="A0A2T3ACG9"/>
<sequence length="182" mass="20121">MLQCNVFVNDTIVITNVLCMPAHVQDQSVHQGRICVLLGFSRRVFPSRCLFFFAAISVPRSEHRRSPCCCYAEFKPKYSTSGTSPEPDNTETMLLANSSNQPRLFSPAHCTMYCTEPFFWVQGMGLALSQWLVRGDGVGGIAANSTDNNIIGIVFRYRAVTNHVYQGGIRDEEEGGTVSGPC</sequence>
<accession>A0A2T3ACG9</accession>
<gene>
    <name evidence="1" type="ORF">BD289DRAFT_430154</name>
</gene>
<reference evidence="1 2" key="1">
    <citation type="journal article" date="2018" name="Mycol. Prog.">
        <title>Coniella lustricola, a new species from submerged detritus.</title>
        <authorList>
            <person name="Raudabaugh D.B."/>
            <person name="Iturriaga T."/>
            <person name="Carver A."/>
            <person name="Mondo S."/>
            <person name="Pangilinan J."/>
            <person name="Lipzen A."/>
            <person name="He G."/>
            <person name="Amirebrahimi M."/>
            <person name="Grigoriev I.V."/>
            <person name="Miller A.N."/>
        </authorList>
    </citation>
    <scope>NUCLEOTIDE SEQUENCE [LARGE SCALE GENOMIC DNA]</scope>
    <source>
        <strain evidence="1 2">B22-T-1</strain>
    </source>
</reference>
<dbReference type="AlphaFoldDB" id="A0A2T3ACG9"/>